<keyword evidence="1" id="KW-0560">Oxidoreductase</keyword>
<feature type="domain" description="Pyruvate flavodoxin/ferredoxin oxidoreductase pyrimidine binding" evidence="2">
    <location>
        <begin position="7"/>
        <end position="64"/>
    </location>
</feature>
<dbReference type="InterPro" id="IPR029061">
    <property type="entry name" value="THDP-binding"/>
</dbReference>
<evidence type="ECO:0000256" key="1">
    <source>
        <dbReference type="ARBA" id="ARBA00023002"/>
    </source>
</evidence>
<proteinExistence type="predicted"/>
<dbReference type="InterPro" id="IPR002880">
    <property type="entry name" value="Pyrv_Fd/Flavodoxin_OxRdtase_N"/>
</dbReference>
<dbReference type="AlphaFoldDB" id="X0YPN8"/>
<dbReference type="InterPro" id="IPR052368">
    <property type="entry name" value="2-oxoacid_oxidoreductase"/>
</dbReference>
<comment type="caution">
    <text evidence="3">The sequence shown here is derived from an EMBL/GenBank/DDBJ whole genome shotgun (WGS) entry which is preliminary data.</text>
</comment>
<sequence length="70" mass="7697">DYFQATRGGGHGDYHLVVLAPSSVQEMADLTYLAFDLADKYRNPMMILADAILGQMMEGVKLKNVPAHAE</sequence>
<dbReference type="PANTHER" id="PTHR43088:SF1">
    <property type="entry name" value="SUBUNIT OF PYRUVATE:FLAVODOXIN OXIDOREDUCTASE"/>
    <property type="match status" value="1"/>
</dbReference>
<evidence type="ECO:0000313" key="3">
    <source>
        <dbReference type="EMBL" id="GAG58219.1"/>
    </source>
</evidence>
<dbReference type="SUPFAM" id="SSF52518">
    <property type="entry name" value="Thiamin diphosphate-binding fold (THDP-binding)"/>
    <property type="match status" value="1"/>
</dbReference>
<dbReference type="Gene3D" id="3.40.50.970">
    <property type="match status" value="1"/>
</dbReference>
<name>X0YPN8_9ZZZZ</name>
<feature type="non-terminal residue" evidence="3">
    <location>
        <position position="1"/>
    </location>
</feature>
<dbReference type="PANTHER" id="PTHR43088">
    <property type="entry name" value="SUBUNIT OF PYRUVATE:FLAVODOXIN OXIDOREDUCTASE-RELATED"/>
    <property type="match status" value="1"/>
</dbReference>
<dbReference type="EMBL" id="BART01007458">
    <property type="protein sequence ID" value="GAG58219.1"/>
    <property type="molecule type" value="Genomic_DNA"/>
</dbReference>
<organism evidence="3">
    <name type="scientific">marine sediment metagenome</name>
    <dbReference type="NCBI Taxonomy" id="412755"/>
    <lineage>
        <taxon>unclassified sequences</taxon>
        <taxon>metagenomes</taxon>
        <taxon>ecological metagenomes</taxon>
    </lineage>
</organism>
<reference evidence="3" key="1">
    <citation type="journal article" date="2014" name="Front. Microbiol.">
        <title>High frequency of phylogenetically diverse reductive dehalogenase-homologous genes in deep subseafloor sedimentary metagenomes.</title>
        <authorList>
            <person name="Kawai M."/>
            <person name="Futagami T."/>
            <person name="Toyoda A."/>
            <person name="Takaki Y."/>
            <person name="Nishi S."/>
            <person name="Hori S."/>
            <person name="Arai W."/>
            <person name="Tsubouchi T."/>
            <person name="Morono Y."/>
            <person name="Uchiyama I."/>
            <person name="Ito T."/>
            <person name="Fujiyama A."/>
            <person name="Inagaki F."/>
            <person name="Takami H."/>
        </authorList>
    </citation>
    <scope>NUCLEOTIDE SEQUENCE</scope>
    <source>
        <strain evidence="3">Expedition CK06-06</strain>
    </source>
</reference>
<evidence type="ECO:0000259" key="2">
    <source>
        <dbReference type="Pfam" id="PF01855"/>
    </source>
</evidence>
<accession>X0YPN8</accession>
<protein>
    <recommendedName>
        <fullName evidence="2">Pyruvate flavodoxin/ferredoxin oxidoreductase pyrimidine binding domain-containing protein</fullName>
    </recommendedName>
</protein>
<gene>
    <name evidence="3" type="ORF">S01H4_16972</name>
</gene>
<dbReference type="GO" id="GO:0016491">
    <property type="term" value="F:oxidoreductase activity"/>
    <property type="evidence" value="ECO:0007669"/>
    <property type="project" value="UniProtKB-KW"/>
</dbReference>
<dbReference type="Pfam" id="PF01855">
    <property type="entry name" value="POR_N"/>
    <property type="match status" value="1"/>
</dbReference>